<organism evidence="4 5">
    <name type="scientific">Candidatus Nomurabacteria bacterium RIFCSPLOWO2_12_FULL_44_11</name>
    <dbReference type="NCBI Taxonomy" id="1801796"/>
    <lineage>
        <taxon>Bacteria</taxon>
        <taxon>Candidatus Nomuraibacteriota</taxon>
    </lineage>
</organism>
<dbReference type="AlphaFoldDB" id="A0A1F6Y4I7"/>
<accession>A0A1F6Y4I7</accession>
<evidence type="ECO:0000256" key="1">
    <source>
        <dbReference type="SAM" id="MobiDB-lite"/>
    </source>
</evidence>
<dbReference type="Pfam" id="PF18915">
    <property type="entry name" value="DUF5667"/>
    <property type="match status" value="1"/>
</dbReference>
<evidence type="ECO:0000256" key="2">
    <source>
        <dbReference type="SAM" id="Phobius"/>
    </source>
</evidence>
<keyword evidence="2" id="KW-1133">Transmembrane helix</keyword>
<comment type="caution">
    <text evidence="4">The sequence shown here is derived from an EMBL/GenBank/DDBJ whole genome shotgun (WGS) entry which is preliminary data.</text>
</comment>
<feature type="region of interest" description="Disordered" evidence="1">
    <location>
        <begin position="297"/>
        <end position="318"/>
    </location>
</feature>
<reference evidence="4 5" key="1">
    <citation type="journal article" date="2016" name="Nat. Commun.">
        <title>Thousands of microbial genomes shed light on interconnected biogeochemical processes in an aquifer system.</title>
        <authorList>
            <person name="Anantharaman K."/>
            <person name="Brown C.T."/>
            <person name="Hug L.A."/>
            <person name="Sharon I."/>
            <person name="Castelle C.J."/>
            <person name="Probst A.J."/>
            <person name="Thomas B.C."/>
            <person name="Singh A."/>
            <person name="Wilkins M.J."/>
            <person name="Karaoz U."/>
            <person name="Brodie E.L."/>
            <person name="Williams K.H."/>
            <person name="Hubbard S.S."/>
            <person name="Banfield J.F."/>
        </authorList>
    </citation>
    <scope>NUCLEOTIDE SEQUENCE [LARGE SCALE GENOMIC DNA]</scope>
</reference>
<dbReference type="InterPro" id="IPR043725">
    <property type="entry name" value="DUF5667"/>
</dbReference>
<protein>
    <recommendedName>
        <fullName evidence="3">DUF5667 domain-containing protein</fullName>
    </recommendedName>
</protein>
<feature type="compositionally biased region" description="Basic and acidic residues" evidence="1">
    <location>
        <begin position="307"/>
        <end position="318"/>
    </location>
</feature>
<keyword evidence="2" id="KW-0472">Membrane</keyword>
<evidence type="ECO:0000313" key="4">
    <source>
        <dbReference type="EMBL" id="OGJ01229.1"/>
    </source>
</evidence>
<feature type="transmembrane region" description="Helical" evidence="2">
    <location>
        <begin position="74"/>
        <end position="93"/>
    </location>
</feature>
<proteinExistence type="predicted"/>
<dbReference type="EMBL" id="MFVU01000031">
    <property type="protein sequence ID" value="OGJ01229.1"/>
    <property type="molecule type" value="Genomic_DNA"/>
</dbReference>
<name>A0A1F6Y4I7_9BACT</name>
<evidence type="ECO:0000259" key="3">
    <source>
        <dbReference type="Pfam" id="PF18915"/>
    </source>
</evidence>
<keyword evidence="2" id="KW-0812">Transmembrane</keyword>
<feature type="domain" description="DUF5667" evidence="3">
    <location>
        <begin position="99"/>
        <end position="157"/>
    </location>
</feature>
<evidence type="ECO:0000313" key="5">
    <source>
        <dbReference type="Proteomes" id="UP000178645"/>
    </source>
</evidence>
<gene>
    <name evidence="4" type="ORF">A3G53_03725</name>
</gene>
<dbReference type="Proteomes" id="UP000178645">
    <property type="component" value="Unassembled WGS sequence"/>
</dbReference>
<sequence length="336" mass="36983">MTIPKIIKIDMEENMKNEKLNNGAKEIRAVAMTRAEKERMLQNILNSPVPSPFAPIASPFALVSFMAKIQRSRFFSYSIVACLFLFVSAGGIVSASHSSLPGSVFYPIKVQVLEPLASIFTFSLEERAKYESKLAVTRMLEAEILANREELDTPKQNIISGLLENHTSILGKFISQIQETNLATHKDNDIVIDFQAGMNAHAEILDILNKDNNAPELPRSSKISDTARASAVKIRSSLMNVKNRPACSYADHKNKDESLITDAVKGINSAANDSSPTNQEIIDATNQKIDKARQLIQEAAEDEERGDNDSAHSKLLDSESSAKEAGILLKTGLKLR</sequence>